<feature type="chain" id="PRO_5042131631" evidence="2">
    <location>
        <begin position="20"/>
        <end position="108"/>
    </location>
</feature>
<feature type="signal peptide" evidence="2">
    <location>
        <begin position="1"/>
        <end position="19"/>
    </location>
</feature>
<accession>A0AAE1ALV9</accession>
<comment type="caution">
    <text evidence="3">The sequence shown here is derived from an EMBL/GenBank/DDBJ whole genome shotgun (WGS) entry which is preliminary data.</text>
</comment>
<dbReference type="AlphaFoldDB" id="A0AAE1ALV9"/>
<organism evidence="3 4">
    <name type="scientific">Elysia crispata</name>
    <name type="common">lettuce slug</name>
    <dbReference type="NCBI Taxonomy" id="231223"/>
    <lineage>
        <taxon>Eukaryota</taxon>
        <taxon>Metazoa</taxon>
        <taxon>Spiralia</taxon>
        <taxon>Lophotrochozoa</taxon>
        <taxon>Mollusca</taxon>
        <taxon>Gastropoda</taxon>
        <taxon>Heterobranchia</taxon>
        <taxon>Euthyneura</taxon>
        <taxon>Panpulmonata</taxon>
        <taxon>Sacoglossa</taxon>
        <taxon>Placobranchoidea</taxon>
        <taxon>Plakobranchidae</taxon>
        <taxon>Elysia</taxon>
    </lineage>
</organism>
<keyword evidence="1" id="KW-1133">Transmembrane helix</keyword>
<name>A0AAE1ALV9_9GAST</name>
<proteinExistence type="predicted"/>
<reference evidence="3" key="1">
    <citation type="journal article" date="2023" name="G3 (Bethesda)">
        <title>A reference genome for the long-term kleptoplast-retaining sea slug Elysia crispata morphotype clarki.</title>
        <authorList>
            <person name="Eastman K.E."/>
            <person name="Pendleton A.L."/>
            <person name="Shaikh M.A."/>
            <person name="Suttiyut T."/>
            <person name="Ogas R."/>
            <person name="Tomko P."/>
            <person name="Gavelis G."/>
            <person name="Widhalm J.R."/>
            <person name="Wisecaver J.H."/>
        </authorList>
    </citation>
    <scope>NUCLEOTIDE SEQUENCE</scope>
    <source>
        <strain evidence="3">ECLA1</strain>
    </source>
</reference>
<evidence type="ECO:0000313" key="4">
    <source>
        <dbReference type="Proteomes" id="UP001283361"/>
    </source>
</evidence>
<feature type="transmembrane region" description="Helical" evidence="1">
    <location>
        <begin position="87"/>
        <end position="106"/>
    </location>
</feature>
<dbReference type="Proteomes" id="UP001283361">
    <property type="component" value="Unassembled WGS sequence"/>
</dbReference>
<evidence type="ECO:0000313" key="3">
    <source>
        <dbReference type="EMBL" id="KAK3790099.1"/>
    </source>
</evidence>
<gene>
    <name evidence="3" type="ORF">RRG08_057065</name>
</gene>
<sequence>MGLFSILFVTGLAVTLATGQTSCSSRLQTCVDVYYRSSYNQDDWNDFWNCVNPIDCTGDSMGQNLKNQLLESLSRTPIVSKTDSHDAGSMLGLSLVLGFVCLLLALNR</sequence>
<keyword evidence="2" id="KW-0732">Signal</keyword>
<keyword evidence="1" id="KW-0472">Membrane</keyword>
<protein>
    <submittedName>
        <fullName evidence="3">Uncharacterized protein</fullName>
    </submittedName>
</protein>
<evidence type="ECO:0000256" key="2">
    <source>
        <dbReference type="SAM" id="SignalP"/>
    </source>
</evidence>
<keyword evidence="1" id="KW-0812">Transmembrane</keyword>
<dbReference type="EMBL" id="JAWDGP010001574">
    <property type="protein sequence ID" value="KAK3790099.1"/>
    <property type="molecule type" value="Genomic_DNA"/>
</dbReference>
<keyword evidence="4" id="KW-1185">Reference proteome</keyword>
<evidence type="ECO:0000256" key="1">
    <source>
        <dbReference type="SAM" id="Phobius"/>
    </source>
</evidence>